<dbReference type="EMBL" id="FNYD01000002">
    <property type="protein sequence ID" value="SEI68623.1"/>
    <property type="molecule type" value="Genomic_DNA"/>
</dbReference>
<gene>
    <name evidence="3" type="ORF">SAMN05444007_102130</name>
</gene>
<dbReference type="InterPro" id="IPR005702">
    <property type="entry name" value="Wzc-like_C"/>
</dbReference>
<dbReference type="GO" id="GO:0016887">
    <property type="term" value="F:ATP hydrolysis activity"/>
    <property type="evidence" value="ECO:0007669"/>
    <property type="project" value="TreeGrafter"/>
</dbReference>
<name>A0A1H6SL30_9RHOB</name>
<keyword evidence="2" id="KW-0067">ATP-binding</keyword>
<keyword evidence="1" id="KW-0547">Nucleotide-binding</keyword>
<dbReference type="Gene3D" id="3.40.50.300">
    <property type="entry name" value="P-loop containing nucleotide triphosphate hydrolases"/>
    <property type="match status" value="1"/>
</dbReference>
<dbReference type="STRING" id="1227549.SAMN05444007_102130"/>
<dbReference type="PANTHER" id="PTHR43384">
    <property type="entry name" value="SEPTUM SITE-DETERMINING PROTEIN MIND HOMOLOG, CHLOROPLASTIC-RELATED"/>
    <property type="match status" value="1"/>
</dbReference>
<dbReference type="InterPro" id="IPR027417">
    <property type="entry name" value="P-loop_NTPase"/>
</dbReference>
<accession>A0A1H6SL30</accession>
<proteinExistence type="predicted"/>
<dbReference type="PANTHER" id="PTHR43384:SF6">
    <property type="entry name" value="SEPTUM SITE-DETERMINING PROTEIN MIND HOMOLOG, CHLOROPLASTIC"/>
    <property type="match status" value="1"/>
</dbReference>
<dbReference type="InterPro" id="IPR050625">
    <property type="entry name" value="ParA/MinD_ATPase"/>
</dbReference>
<evidence type="ECO:0000256" key="2">
    <source>
        <dbReference type="ARBA" id="ARBA00022840"/>
    </source>
</evidence>
<evidence type="ECO:0000313" key="4">
    <source>
        <dbReference type="Proteomes" id="UP000199379"/>
    </source>
</evidence>
<evidence type="ECO:0000313" key="3">
    <source>
        <dbReference type="EMBL" id="SEI68623.1"/>
    </source>
</evidence>
<keyword evidence="4" id="KW-1185">Reference proteome</keyword>
<dbReference type="GO" id="GO:0005829">
    <property type="term" value="C:cytosol"/>
    <property type="evidence" value="ECO:0007669"/>
    <property type="project" value="TreeGrafter"/>
</dbReference>
<dbReference type="RefSeq" id="WP_143057871.1">
    <property type="nucleotide sequence ID" value="NZ_BMGV01000002.1"/>
</dbReference>
<dbReference type="GO" id="GO:0005524">
    <property type="term" value="F:ATP binding"/>
    <property type="evidence" value="ECO:0007669"/>
    <property type="project" value="UniProtKB-KW"/>
</dbReference>
<dbReference type="GO" id="GO:0009898">
    <property type="term" value="C:cytoplasmic side of plasma membrane"/>
    <property type="evidence" value="ECO:0007669"/>
    <property type="project" value="TreeGrafter"/>
</dbReference>
<dbReference type="CDD" id="cd05387">
    <property type="entry name" value="BY-kinase"/>
    <property type="match status" value="1"/>
</dbReference>
<dbReference type="OrthoDB" id="9775724at2"/>
<dbReference type="AlphaFoldDB" id="A0A1H6SL30"/>
<dbReference type="Proteomes" id="UP000199379">
    <property type="component" value="Unassembled WGS sequence"/>
</dbReference>
<organism evidence="3 4">
    <name type="scientific">Cribrihabitans marinus</name>
    <dbReference type="NCBI Taxonomy" id="1227549"/>
    <lineage>
        <taxon>Bacteria</taxon>
        <taxon>Pseudomonadati</taxon>
        <taxon>Pseudomonadota</taxon>
        <taxon>Alphaproteobacteria</taxon>
        <taxon>Rhodobacterales</taxon>
        <taxon>Paracoccaceae</taxon>
        <taxon>Cribrihabitans</taxon>
    </lineage>
</organism>
<protein>
    <submittedName>
        <fullName evidence="3">Chromosome partitioning ATPase, Mrp family, contains Fe-S cluster</fullName>
    </submittedName>
</protein>
<sequence>MAIHDAKLVSDAEMSSTMAKLDKIERMSKQPAKPFRRKAALKAAAKARRVTGAKPVTPAAPRIQLPAALPEPWLRLEEIALEAPGGKTASLPLVNRFRGAPATRAFDVLRTRLLQTLKARGWRRVAVAAPTRGCGATFTAVNLALSLARVPDSRTVLMDLNLREPGVAKALGRAPSGDMRGFLKGNLRVTDHLLRCGQSLALGLSDRPAVDAAELLQAPVCAGVLDAMILDMNPDVVLYDLPAMLAHDDLSGFLPQIDGVLLVADGTRTTAAHIRACERVLGEDVPLLGVALNRARGSDNEAFAV</sequence>
<reference evidence="3 4" key="1">
    <citation type="submission" date="2016-10" db="EMBL/GenBank/DDBJ databases">
        <authorList>
            <person name="de Groot N.N."/>
        </authorList>
    </citation>
    <scope>NUCLEOTIDE SEQUENCE [LARGE SCALE GENOMIC DNA]</scope>
    <source>
        <strain evidence="3 4">DSM 29340</strain>
    </source>
</reference>
<dbReference type="SUPFAM" id="SSF52540">
    <property type="entry name" value="P-loop containing nucleoside triphosphate hydrolases"/>
    <property type="match status" value="1"/>
</dbReference>
<dbReference type="GO" id="GO:0051782">
    <property type="term" value="P:negative regulation of cell division"/>
    <property type="evidence" value="ECO:0007669"/>
    <property type="project" value="TreeGrafter"/>
</dbReference>
<evidence type="ECO:0000256" key="1">
    <source>
        <dbReference type="ARBA" id="ARBA00022741"/>
    </source>
</evidence>